<dbReference type="Pfam" id="PF04984">
    <property type="entry name" value="Phage_sheath_1"/>
    <property type="match status" value="1"/>
</dbReference>
<dbReference type="Proteomes" id="UP001500631">
    <property type="component" value="Unassembled WGS sequence"/>
</dbReference>
<proteinExistence type="inferred from homology"/>
<evidence type="ECO:0000259" key="2">
    <source>
        <dbReference type="Pfam" id="PF04984"/>
    </source>
</evidence>
<dbReference type="EMBL" id="BAABKE010000014">
    <property type="protein sequence ID" value="GAA5104366.1"/>
    <property type="molecule type" value="Genomic_DNA"/>
</dbReference>
<keyword evidence="4" id="KW-1185">Reference proteome</keyword>
<dbReference type="RefSeq" id="WP_345668239.1">
    <property type="nucleotide sequence ID" value="NZ_BAABKE010000014.1"/>
</dbReference>
<evidence type="ECO:0000256" key="1">
    <source>
        <dbReference type="ARBA" id="ARBA00008005"/>
    </source>
</evidence>
<sequence length="392" mass="42631">MAGTSFLHGTRLTIDDKAYIETRIMATDTIGVVCTSEDADPEVFPLDRCVLVLDIKSAIAKAGTKGTLAETLQAIDSEVRAPVVVVRVAEGETDEETVANIIGKINADDTYTGLKVLDLAPSQIGLTPRIFSIPLYDKSEAVAKALAEHAERNYGFAYMSMSHCENIAEALVYREKFANNCGMFFYGDIIKFNTALAMEVEHYAAPQIAGLRAFLDQTKGWHYSISNNVMKGVVGLTKEVSYSGINGYGTGANTLNEKGISCLVLDEGYRTWGNRTTAGADSSMYFEVFTRSSQVAAITLANLLKNMTQDQPMNPARLDQFKQSGDAILYDWQRAGRILGGEIILHPELNGDDALMSGRPDWLLELTAVSPIESPGLTVRLSDKFIKNAVGG</sequence>
<protein>
    <submittedName>
        <fullName evidence="3">Phage tail sheath protein</fullName>
    </submittedName>
</protein>
<dbReference type="InterPro" id="IPR035089">
    <property type="entry name" value="Phage_sheath_subtilisin"/>
</dbReference>
<name>A0ABP9MY16_9GAMM</name>
<reference evidence="4" key="1">
    <citation type="journal article" date="2019" name="Int. J. Syst. Evol. Microbiol.">
        <title>The Global Catalogue of Microorganisms (GCM) 10K type strain sequencing project: providing services to taxonomists for standard genome sequencing and annotation.</title>
        <authorList>
            <consortium name="The Broad Institute Genomics Platform"/>
            <consortium name="The Broad Institute Genome Sequencing Center for Infectious Disease"/>
            <person name="Wu L."/>
            <person name="Ma J."/>
        </authorList>
    </citation>
    <scope>NUCLEOTIDE SEQUENCE [LARGE SCALE GENOMIC DNA]</scope>
    <source>
        <strain evidence="4">JCM 18424</strain>
    </source>
</reference>
<feature type="domain" description="Tail sheath protein subtilisin-like" evidence="2">
    <location>
        <begin position="111"/>
        <end position="277"/>
    </location>
</feature>
<dbReference type="InterPro" id="IPR052042">
    <property type="entry name" value="Tail_sheath_structural"/>
</dbReference>
<gene>
    <name evidence="3" type="ORF">GCM10023338_23790</name>
</gene>
<comment type="similarity">
    <text evidence="1">Belongs to the myoviridae tail sheath protein family.</text>
</comment>
<dbReference type="PANTHER" id="PTHR35861:SF1">
    <property type="entry name" value="PHAGE TAIL SHEATH PROTEIN"/>
    <property type="match status" value="1"/>
</dbReference>
<dbReference type="PANTHER" id="PTHR35861">
    <property type="match status" value="1"/>
</dbReference>
<organism evidence="3 4">
    <name type="scientific">Wohlfahrtiimonas larvae</name>
    <dbReference type="NCBI Taxonomy" id="1157986"/>
    <lineage>
        <taxon>Bacteria</taxon>
        <taxon>Pseudomonadati</taxon>
        <taxon>Pseudomonadota</taxon>
        <taxon>Gammaproteobacteria</taxon>
        <taxon>Cardiobacteriales</taxon>
        <taxon>Ignatzschineriaceae</taxon>
        <taxon>Wohlfahrtiimonas</taxon>
    </lineage>
</organism>
<evidence type="ECO:0000313" key="3">
    <source>
        <dbReference type="EMBL" id="GAA5104366.1"/>
    </source>
</evidence>
<comment type="caution">
    <text evidence="3">The sequence shown here is derived from an EMBL/GenBank/DDBJ whole genome shotgun (WGS) entry which is preliminary data.</text>
</comment>
<evidence type="ECO:0000313" key="4">
    <source>
        <dbReference type="Proteomes" id="UP001500631"/>
    </source>
</evidence>
<accession>A0ABP9MY16</accession>